<dbReference type="AlphaFoldDB" id="A0A0F6WRL5"/>
<organism evidence="2 3">
    <name type="scientific">[Brevibacterium] flavum</name>
    <dbReference type="NCBI Taxonomy" id="92706"/>
    <lineage>
        <taxon>Bacteria</taxon>
        <taxon>Bacillati</taxon>
        <taxon>Actinomycetota</taxon>
        <taxon>Actinomycetes</taxon>
        <taxon>Mycobacteriales</taxon>
        <taxon>Corynebacteriaceae</taxon>
        <taxon>Corynebacterium</taxon>
    </lineage>
</organism>
<dbReference type="InterPro" id="IPR000600">
    <property type="entry name" value="ROK"/>
</dbReference>
<dbReference type="PANTHER" id="PTHR18964:SF149">
    <property type="entry name" value="BIFUNCTIONAL UDP-N-ACETYLGLUCOSAMINE 2-EPIMERASE_N-ACETYLMANNOSAMINE KINASE"/>
    <property type="match status" value="1"/>
</dbReference>
<comment type="similarity">
    <text evidence="1">Belongs to the ROK (NagC/XylR) family.</text>
</comment>
<evidence type="ECO:0000313" key="2">
    <source>
        <dbReference type="EMBL" id="AKF28430.1"/>
    </source>
</evidence>
<dbReference type="PANTHER" id="PTHR18964">
    <property type="entry name" value="ROK (REPRESSOR, ORF, KINASE) FAMILY"/>
    <property type="match status" value="1"/>
</dbReference>
<name>A0A0F6WRL5_9CORY</name>
<protein>
    <submittedName>
        <fullName evidence="2">ROK family transcriptional regulator</fullName>
    </submittedName>
</protein>
<gene>
    <name evidence="2" type="ORF">YH66_13320</name>
</gene>
<dbReference type="HOGENOM" id="CLU_036604_0_4_11"/>
<dbReference type="RefSeq" id="WP_003863020.1">
    <property type="nucleotide sequence ID" value="NZ_CP011309.1"/>
</dbReference>
<keyword evidence="3" id="KW-1185">Reference proteome</keyword>
<dbReference type="InterPro" id="IPR043129">
    <property type="entry name" value="ATPase_NBD"/>
</dbReference>
<dbReference type="Gene3D" id="3.30.420.40">
    <property type="match status" value="2"/>
</dbReference>
<evidence type="ECO:0000256" key="1">
    <source>
        <dbReference type="ARBA" id="ARBA00006479"/>
    </source>
</evidence>
<dbReference type="PATRIC" id="fig|92706.3.peg.2787"/>
<dbReference type="SUPFAM" id="SSF53067">
    <property type="entry name" value="Actin-like ATPase domain"/>
    <property type="match status" value="1"/>
</dbReference>
<dbReference type="Pfam" id="PF00480">
    <property type="entry name" value="ROK"/>
    <property type="match status" value="1"/>
</dbReference>
<proteinExistence type="inferred from homology"/>
<reference evidence="2 3" key="1">
    <citation type="submission" date="2015-04" db="EMBL/GenBank/DDBJ databases">
        <title>Complete Genome Sequence of Brevibacterium flavum ATCC 15168.</title>
        <authorList>
            <person name="Ahn J."/>
            <person name="Park G."/>
            <person name="Jeon W."/>
            <person name="Jang Y."/>
            <person name="Jang M."/>
            <person name="Lee H."/>
            <person name="Lee H."/>
        </authorList>
    </citation>
    <scope>NUCLEOTIDE SEQUENCE [LARGE SCALE GENOMIC DNA]</scope>
    <source>
        <strain evidence="2 3">ATCC 15168</strain>
    </source>
</reference>
<dbReference type="Proteomes" id="UP000034037">
    <property type="component" value="Chromosome"/>
</dbReference>
<dbReference type="EMBL" id="CP011309">
    <property type="protein sequence ID" value="AKF28430.1"/>
    <property type="molecule type" value="Genomic_DNA"/>
</dbReference>
<accession>A0A0F6WRL5</accession>
<sequence length="303" mass="31166">MTDPTCTLALDIGATKIAYALVPDNAPTTTLSTGRLGTKEGDSPIEQIRLVLLAGLKAAEEHGLSVTRIGMGAPGVILGPEGTIVYNGETLTEWAGTDLRGLSREVLNVPFAAHNDVRVWAYGEHHLGTGKDLTGRVLYVSLGTGVGGAIIEDGIMMSSPTGTAGEFAEVVCSDHAGLAVRCENIASGTGLTRYYNEAAATQLDLPAIMERFHQGDGLAQQIITGNLRGFGQALGALVTVLNLSAVVVGGGVAGIGAPIMDPITAGIFDRVLTPNKSVQVLSTSLGAQAAVIAAAKYARDNAF</sequence>
<evidence type="ECO:0000313" key="3">
    <source>
        <dbReference type="Proteomes" id="UP000034037"/>
    </source>
</evidence>